<dbReference type="Proteomes" id="UP000244168">
    <property type="component" value="Unassembled WGS sequence"/>
</dbReference>
<gene>
    <name evidence="1" type="ORF">C8P68_1017</name>
</gene>
<proteinExistence type="predicted"/>
<evidence type="ECO:0000313" key="1">
    <source>
        <dbReference type="EMBL" id="PTR00780.1"/>
    </source>
</evidence>
<keyword evidence="2" id="KW-1185">Reference proteome</keyword>
<organism evidence="1 2">
    <name type="scientific">Mucilaginibacter yixingensis</name>
    <dbReference type="NCBI Taxonomy" id="1295612"/>
    <lineage>
        <taxon>Bacteria</taxon>
        <taxon>Pseudomonadati</taxon>
        <taxon>Bacteroidota</taxon>
        <taxon>Sphingobacteriia</taxon>
        <taxon>Sphingobacteriales</taxon>
        <taxon>Sphingobacteriaceae</taxon>
        <taxon>Mucilaginibacter</taxon>
    </lineage>
</organism>
<name>A0A2T5JEC5_9SPHI</name>
<comment type="caution">
    <text evidence="1">The sequence shown here is derived from an EMBL/GenBank/DDBJ whole genome shotgun (WGS) entry which is preliminary data.</text>
</comment>
<dbReference type="EMBL" id="QAOQ01000001">
    <property type="protein sequence ID" value="PTR00780.1"/>
    <property type="molecule type" value="Genomic_DNA"/>
</dbReference>
<accession>A0A2T5JEC5</accession>
<evidence type="ECO:0000313" key="2">
    <source>
        <dbReference type="Proteomes" id="UP000244168"/>
    </source>
</evidence>
<reference evidence="1 2" key="1">
    <citation type="submission" date="2018-04" db="EMBL/GenBank/DDBJ databases">
        <title>Genomic Encyclopedia of Archaeal and Bacterial Type Strains, Phase II (KMG-II): from individual species to whole genera.</title>
        <authorList>
            <person name="Goeker M."/>
        </authorList>
    </citation>
    <scope>NUCLEOTIDE SEQUENCE [LARGE SCALE GENOMIC DNA]</scope>
    <source>
        <strain evidence="1 2">DSM 26809</strain>
    </source>
</reference>
<protein>
    <submittedName>
        <fullName evidence="1">Uncharacterized protein</fullName>
    </submittedName>
</protein>
<dbReference type="AlphaFoldDB" id="A0A2T5JEC5"/>
<sequence length="48" mass="5719">MMDEDSVNIYSVESRYRISADNKKANLLLILHRTAYKSYKLQTHYNQP</sequence>